<dbReference type="Gene3D" id="3.10.129.10">
    <property type="entry name" value="Hotdog Thioesterase"/>
    <property type="match status" value="1"/>
</dbReference>
<dbReference type="SUPFAM" id="SSF54637">
    <property type="entry name" value="Thioesterase/thiol ester dehydrase-isomerase"/>
    <property type="match status" value="1"/>
</dbReference>
<sequence>MPASKQQLYATDLEIGAQVAEREITLDMAAFLNFSALTGDRHPIHYDASYAHDKGFRGPVAHGLLLLALSALGATDLSEQLHDSMVAMTSAQARFLRPVIAGDRLKLTYTVAAVEPRTAGVSLVSFDVELHAIQADSDPGNQPKSTFRLQFLLKDHIDQSHAPEH</sequence>
<dbReference type="InterPro" id="IPR050965">
    <property type="entry name" value="UPF0336/Enoyl-CoA_hydratase"/>
</dbReference>
<dbReference type="InterPro" id="IPR029069">
    <property type="entry name" value="HotDog_dom_sf"/>
</dbReference>
<dbReference type="AlphaFoldDB" id="A0A225LZ04"/>
<dbReference type="Pfam" id="PF01575">
    <property type="entry name" value="MaoC_dehydratas"/>
    <property type="match status" value="1"/>
</dbReference>
<dbReference type="RefSeq" id="WP_088605744.1">
    <property type="nucleotide sequence ID" value="NZ_NJIH01000016.1"/>
</dbReference>
<dbReference type="CDD" id="cd03441">
    <property type="entry name" value="R_hydratase_like"/>
    <property type="match status" value="1"/>
</dbReference>
<comment type="caution">
    <text evidence="2">The sequence shown here is derived from an EMBL/GenBank/DDBJ whole genome shotgun (WGS) entry which is preliminary data.</text>
</comment>
<name>A0A225LZ04_9BURK</name>
<accession>A0A225LZ04</accession>
<feature type="domain" description="MaoC-like" evidence="1">
    <location>
        <begin position="19"/>
        <end position="116"/>
    </location>
</feature>
<dbReference type="GO" id="GO:0006633">
    <property type="term" value="P:fatty acid biosynthetic process"/>
    <property type="evidence" value="ECO:0007669"/>
    <property type="project" value="TreeGrafter"/>
</dbReference>
<evidence type="ECO:0000313" key="3">
    <source>
        <dbReference type="Proteomes" id="UP000214603"/>
    </source>
</evidence>
<dbReference type="PANTHER" id="PTHR43437:SF3">
    <property type="entry name" value="HYDROXYACYL-THIOESTER DEHYDRATASE TYPE 2, MITOCHONDRIAL"/>
    <property type="match status" value="1"/>
</dbReference>
<keyword evidence="3" id="KW-1185">Reference proteome</keyword>
<dbReference type="InterPro" id="IPR002539">
    <property type="entry name" value="MaoC-like_dom"/>
</dbReference>
<dbReference type="GO" id="GO:0019171">
    <property type="term" value="F:(3R)-hydroxyacyl-[acyl-carrier-protein] dehydratase activity"/>
    <property type="evidence" value="ECO:0007669"/>
    <property type="project" value="TreeGrafter"/>
</dbReference>
<dbReference type="EMBL" id="NJIH01000016">
    <property type="protein sequence ID" value="OWT54206.1"/>
    <property type="molecule type" value="Genomic_DNA"/>
</dbReference>
<evidence type="ECO:0000313" key="2">
    <source>
        <dbReference type="EMBL" id="OWT54206.1"/>
    </source>
</evidence>
<protein>
    <recommendedName>
        <fullName evidence="1">MaoC-like domain-containing protein</fullName>
    </recommendedName>
</protein>
<dbReference type="PANTHER" id="PTHR43437">
    <property type="entry name" value="HYDROXYACYL-THIOESTER DEHYDRATASE TYPE 2, MITOCHONDRIAL-RELATED"/>
    <property type="match status" value="1"/>
</dbReference>
<proteinExistence type="predicted"/>
<organism evidence="2 3">
    <name type="scientific">Candidimonas nitroreducens</name>
    <dbReference type="NCBI Taxonomy" id="683354"/>
    <lineage>
        <taxon>Bacteria</taxon>
        <taxon>Pseudomonadati</taxon>
        <taxon>Pseudomonadota</taxon>
        <taxon>Betaproteobacteria</taxon>
        <taxon>Burkholderiales</taxon>
        <taxon>Alcaligenaceae</taxon>
        <taxon>Candidimonas</taxon>
    </lineage>
</organism>
<gene>
    <name evidence="2" type="ORF">CEY11_22840</name>
</gene>
<dbReference type="Proteomes" id="UP000214603">
    <property type="component" value="Unassembled WGS sequence"/>
</dbReference>
<evidence type="ECO:0000259" key="1">
    <source>
        <dbReference type="Pfam" id="PF01575"/>
    </source>
</evidence>
<dbReference type="OrthoDB" id="9800237at2"/>
<reference evidence="3" key="1">
    <citation type="submission" date="2017-06" db="EMBL/GenBank/DDBJ databases">
        <title>Herbaspirillum phytohormonus sp. nov., isolated from the root nodule of Robinia pseudoacacia in lead-zinc mine.</title>
        <authorList>
            <person name="Fan M."/>
            <person name="Lin Y."/>
        </authorList>
    </citation>
    <scope>NUCLEOTIDE SEQUENCE [LARGE SCALE GENOMIC DNA]</scope>
    <source>
        <strain evidence="3">SC-089</strain>
    </source>
</reference>